<dbReference type="InParanoid" id="L7JXE3"/>
<organism evidence="1 2">
    <name type="scientific">Trachipleistophora hominis</name>
    <name type="common">Microsporidian parasite</name>
    <dbReference type="NCBI Taxonomy" id="72359"/>
    <lineage>
        <taxon>Eukaryota</taxon>
        <taxon>Fungi</taxon>
        <taxon>Fungi incertae sedis</taxon>
        <taxon>Microsporidia</taxon>
        <taxon>Pleistophoridae</taxon>
        <taxon>Trachipleistophora</taxon>
    </lineage>
</organism>
<dbReference type="InterPro" id="IPR036224">
    <property type="entry name" value="GINS_bundle-like_dom_sf"/>
</dbReference>
<gene>
    <name evidence="1" type="ORF">THOM_0899</name>
</gene>
<dbReference type="STRING" id="72359.L7JXE3"/>
<feature type="non-terminal residue" evidence="1">
    <location>
        <position position="1"/>
    </location>
</feature>
<dbReference type="AlphaFoldDB" id="L7JXE3"/>
<dbReference type="GO" id="GO:0006261">
    <property type="term" value="P:DNA-templated DNA replication"/>
    <property type="evidence" value="ECO:0007669"/>
    <property type="project" value="InterPro"/>
</dbReference>
<dbReference type="EMBL" id="JH993870">
    <property type="protein sequence ID" value="ELQ76138.1"/>
    <property type="molecule type" value="Genomic_DNA"/>
</dbReference>
<evidence type="ECO:0000313" key="2">
    <source>
        <dbReference type="Proteomes" id="UP000011185"/>
    </source>
</evidence>
<dbReference type="OrthoDB" id="338231at2759"/>
<dbReference type="VEuPathDB" id="MicrosporidiaDB:THOM_0899"/>
<dbReference type="SUPFAM" id="SSF158573">
    <property type="entry name" value="GINS helical bundle-like"/>
    <property type="match status" value="1"/>
</dbReference>
<dbReference type="InterPro" id="IPR008591">
    <property type="entry name" value="GINS_Sld5"/>
</dbReference>
<sequence>VSTLKEHKLLKSLYEQELERVKYILTDYLRVRLIKLQNNFYVNTEYLSEYEKVFYQKLVEKFKEYDIFTEQNEEYVDFECVGFIALVDIGKVIIDGNSVDVLAGDFFVAQLADVKHLLLDRKIMLV</sequence>
<dbReference type="Gene3D" id="1.20.58.1030">
    <property type="match status" value="1"/>
</dbReference>
<reference evidence="1 2" key="1">
    <citation type="journal article" date="2012" name="PLoS Pathog.">
        <title>The genome of the obligate intracellular parasite Trachipleistophora hominis: new insights into microsporidian genome dynamics and reductive evolution.</title>
        <authorList>
            <person name="Heinz E."/>
            <person name="Williams T.A."/>
            <person name="Nakjang S."/>
            <person name="Noel C.J."/>
            <person name="Swan D.C."/>
            <person name="Goldberg A.V."/>
            <person name="Harris S.R."/>
            <person name="Weinmaier T."/>
            <person name="Markert S."/>
            <person name="Becher D."/>
            <person name="Bernhardt J."/>
            <person name="Dagan T."/>
            <person name="Hacker C."/>
            <person name="Lucocq J.M."/>
            <person name="Schweder T."/>
            <person name="Rattei T."/>
            <person name="Hall N."/>
            <person name="Hirt R.P."/>
            <person name="Embley T.M."/>
        </authorList>
    </citation>
    <scope>NUCLEOTIDE SEQUENCE [LARGE SCALE GENOMIC DNA]</scope>
</reference>
<keyword evidence="2" id="KW-1185">Reference proteome</keyword>
<accession>L7JXE3</accession>
<dbReference type="OMA" id="EYERISY"/>
<dbReference type="PIRSF" id="PIRSF007764">
    <property type="entry name" value="Sld5"/>
    <property type="match status" value="1"/>
</dbReference>
<dbReference type="HOGENOM" id="CLU_127203_0_0_1"/>
<protein>
    <submittedName>
        <fullName evidence="1">Putative alpha-helical protein, potentially involved in replication/repair</fullName>
    </submittedName>
</protein>
<name>L7JXE3_TRAHO</name>
<dbReference type="Proteomes" id="UP000011185">
    <property type="component" value="Unassembled WGS sequence"/>
</dbReference>
<evidence type="ECO:0000313" key="1">
    <source>
        <dbReference type="EMBL" id="ELQ76138.1"/>
    </source>
</evidence>
<proteinExistence type="predicted"/>